<feature type="non-terminal residue" evidence="6">
    <location>
        <position position="245"/>
    </location>
</feature>
<keyword evidence="7" id="KW-1185">Reference proteome</keyword>
<comment type="subcellular location">
    <subcellularLocation>
        <location evidence="1">Membrane</location>
        <topology evidence="1">Peripheral membrane protein</topology>
    </subcellularLocation>
</comment>
<dbReference type="PANTHER" id="PTHR11099">
    <property type="entry name" value="VACUOLAR SORTING PROTEIN 35"/>
    <property type="match status" value="1"/>
</dbReference>
<reference evidence="6 7" key="1">
    <citation type="journal article" date="2017" name="Int. J. Parasitol.">
        <title>The genome of the protozoan parasite Cystoisospora suis and a reverse vaccinology approach to identify vaccine candidates.</title>
        <authorList>
            <person name="Palmieri N."/>
            <person name="Shrestha A."/>
            <person name="Ruttkowski B."/>
            <person name="Beck T."/>
            <person name="Vogl C."/>
            <person name="Tomley F."/>
            <person name="Blake D.P."/>
            <person name="Joachim A."/>
        </authorList>
    </citation>
    <scope>NUCLEOTIDE SEQUENCE [LARGE SCALE GENOMIC DNA]</scope>
    <source>
        <strain evidence="6 7">Wien I</strain>
    </source>
</reference>
<dbReference type="InterPro" id="IPR042491">
    <property type="entry name" value="Vps35_C"/>
</dbReference>
<gene>
    <name evidence="6" type="ORF">CSUI_011272</name>
</gene>
<comment type="similarity">
    <text evidence="2">Belongs to the VPS35 family.</text>
</comment>
<dbReference type="PANTHER" id="PTHR11099:SF0">
    <property type="entry name" value="VACUOLAR PROTEIN SORTING-ASSOCIATED PROTEIN 35"/>
    <property type="match status" value="1"/>
</dbReference>
<dbReference type="Proteomes" id="UP000221165">
    <property type="component" value="Unassembled WGS sequence"/>
</dbReference>
<evidence type="ECO:0000256" key="3">
    <source>
        <dbReference type="ARBA" id="ARBA00022448"/>
    </source>
</evidence>
<protein>
    <submittedName>
        <fullName evidence="6">Vacuolar sorting protein 35</fullName>
    </submittedName>
</protein>
<evidence type="ECO:0000256" key="4">
    <source>
        <dbReference type="ARBA" id="ARBA00022927"/>
    </source>
</evidence>
<evidence type="ECO:0000256" key="1">
    <source>
        <dbReference type="ARBA" id="ARBA00004170"/>
    </source>
</evidence>
<comment type="caution">
    <text evidence="6">The sequence shown here is derived from an EMBL/GenBank/DDBJ whole genome shotgun (WGS) entry which is preliminary data.</text>
</comment>
<keyword evidence="3" id="KW-0813">Transport</keyword>
<dbReference type="EMBL" id="MIGC01010495">
    <property type="protein sequence ID" value="PHJ14917.1"/>
    <property type="molecule type" value="Genomic_DNA"/>
</dbReference>
<keyword evidence="5" id="KW-0472">Membrane</keyword>
<dbReference type="OrthoDB" id="10258141at2759"/>
<dbReference type="GeneID" id="94434584"/>
<evidence type="ECO:0000313" key="7">
    <source>
        <dbReference type="Proteomes" id="UP000221165"/>
    </source>
</evidence>
<dbReference type="GO" id="GO:0005770">
    <property type="term" value="C:late endosome"/>
    <property type="evidence" value="ECO:0007669"/>
    <property type="project" value="TreeGrafter"/>
</dbReference>
<dbReference type="GO" id="GO:0042147">
    <property type="term" value="P:retrograde transport, endosome to Golgi"/>
    <property type="evidence" value="ECO:0007669"/>
    <property type="project" value="InterPro"/>
</dbReference>
<accession>A0A2C6K9W2</accession>
<dbReference type="RefSeq" id="XP_067916651.1">
    <property type="nucleotide sequence ID" value="XM_068071373.1"/>
</dbReference>
<dbReference type="GO" id="GO:0005829">
    <property type="term" value="C:cytosol"/>
    <property type="evidence" value="ECO:0007669"/>
    <property type="project" value="GOC"/>
</dbReference>
<name>A0A2C6K9W2_9APIC</name>
<evidence type="ECO:0000256" key="2">
    <source>
        <dbReference type="ARBA" id="ARBA00006536"/>
    </source>
</evidence>
<dbReference type="Gene3D" id="1.25.40.660">
    <property type="entry name" value="Vacuolar protein sorting-associated protein 35, helical subcomplex Vps35-C"/>
    <property type="match status" value="1"/>
</dbReference>
<dbReference type="VEuPathDB" id="ToxoDB:CSUI_011272"/>
<evidence type="ECO:0000256" key="5">
    <source>
        <dbReference type="ARBA" id="ARBA00023136"/>
    </source>
</evidence>
<evidence type="ECO:0000313" key="6">
    <source>
        <dbReference type="EMBL" id="PHJ14917.1"/>
    </source>
</evidence>
<organism evidence="6 7">
    <name type="scientific">Cystoisospora suis</name>
    <dbReference type="NCBI Taxonomy" id="483139"/>
    <lineage>
        <taxon>Eukaryota</taxon>
        <taxon>Sar</taxon>
        <taxon>Alveolata</taxon>
        <taxon>Apicomplexa</taxon>
        <taxon>Conoidasida</taxon>
        <taxon>Coccidia</taxon>
        <taxon>Eucoccidiorida</taxon>
        <taxon>Eimeriorina</taxon>
        <taxon>Sarcocystidae</taxon>
        <taxon>Cystoisospora</taxon>
    </lineage>
</organism>
<dbReference type="Pfam" id="PF03635">
    <property type="entry name" value="Vps35"/>
    <property type="match status" value="1"/>
</dbReference>
<proteinExistence type="inferred from homology"/>
<dbReference type="InterPro" id="IPR005378">
    <property type="entry name" value="Vps35"/>
</dbReference>
<sequence length="245" mass="28019">GCRRLKYTLPPLIFSALQLVPRILDRYEAHERGDLGEVATPPSTSAKKVFQYVHGACSQLVQCDPQSGLRLFLMSAIVADGANLRFPRTYEAIIYEYLTQALVCYEEEISESRLQFLLIFEFVGYLGGHIQSLEKDNYETICAKVTQHAAKLLKKPDQCRAILACSHLFWNNELFRDSRRVLECLQKCLKIADIAVQSSTAHVGLFTDILDKYIYYYERDNHEVTLDFITNLLALCAEHLNFALQ</sequence>
<keyword evidence="4" id="KW-0653">Protein transport</keyword>
<feature type="non-terminal residue" evidence="6">
    <location>
        <position position="1"/>
    </location>
</feature>
<dbReference type="GO" id="GO:0030906">
    <property type="term" value="C:retromer, cargo-selective complex"/>
    <property type="evidence" value="ECO:0007669"/>
    <property type="project" value="InterPro"/>
</dbReference>
<dbReference type="AlphaFoldDB" id="A0A2C6K9W2"/>
<dbReference type="GO" id="GO:0006886">
    <property type="term" value="P:intracellular protein transport"/>
    <property type="evidence" value="ECO:0007669"/>
    <property type="project" value="TreeGrafter"/>
</dbReference>